<evidence type="ECO:0000313" key="11">
    <source>
        <dbReference type="Proteomes" id="UP000054928"/>
    </source>
</evidence>
<comment type="similarity">
    <text evidence="1 8">Belongs to the peptidase S8 family.</text>
</comment>
<evidence type="ECO:0000256" key="7">
    <source>
        <dbReference type="PIRSR" id="PIRSR615500-1"/>
    </source>
</evidence>
<dbReference type="GO" id="GO:0004252">
    <property type="term" value="F:serine-type endopeptidase activity"/>
    <property type="evidence" value="ECO:0007669"/>
    <property type="project" value="UniProtKB-UniRule"/>
</dbReference>
<feature type="active site" description="Charge relay system" evidence="7 8">
    <location>
        <position position="410"/>
    </location>
</feature>
<organism evidence="10 11">
    <name type="scientific">Plasmopara halstedii</name>
    <name type="common">Downy mildew of sunflower</name>
    <dbReference type="NCBI Taxonomy" id="4781"/>
    <lineage>
        <taxon>Eukaryota</taxon>
        <taxon>Sar</taxon>
        <taxon>Stramenopiles</taxon>
        <taxon>Oomycota</taxon>
        <taxon>Peronosporomycetes</taxon>
        <taxon>Peronosporales</taxon>
        <taxon>Peronosporaceae</taxon>
        <taxon>Plasmopara</taxon>
    </lineage>
</organism>
<accession>A0A0P1A845</accession>
<dbReference type="OMA" id="KGAPNCG"/>
<evidence type="ECO:0000256" key="5">
    <source>
        <dbReference type="ARBA" id="ARBA00023529"/>
    </source>
</evidence>
<dbReference type="PANTHER" id="PTHR43399:SF4">
    <property type="entry name" value="CELL WALL-ASSOCIATED PROTEASE"/>
    <property type="match status" value="1"/>
</dbReference>
<dbReference type="GeneID" id="36399124"/>
<dbReference type="InterPro" id="IPR051048">
    <property type="entry name" value="Peptidase_S8/S53_subtilisin"/>
</dbReference>
<evidence type="ECO:0000256" key="2">
    <source>
        <dbReference type="ARBA" id="ARBA00022670"/>
    </source>
</evidence>
<keyword evidence="4 8" id="KW-0720">Serine protease</keyword>
<dbReference type="InterPro" id="IPR000209">
    <property type="entry name" value="Peptidase_S8/S53_dom"/>
</dbReference>
<evidence type="ECO:0000256" key="6">
    <source>
        <dbReference type="ARBA" id="ARBA00023619"/>
    </source>
</evidence>
<evidence type="ECO:0000256" key="8">
    <source>
        <dbReference type="PROSITE-ProRule" id="PRU01240"/>
    </source>
</evidence>
<dbReference type="AlphaFoldDB" id="A0A0P1A845"/>
<comment type="catalytic activity">
    <reaction evidence="5">
        <text>Hydrolysis of proteins with broad specificity for peptide bonds, and a preference for a large uncharged residue in P1. Hydrolyzes peptide amides.</text>
        <dbReference type="EC" id="3.4.21.62"/>
    </reaction>
</comment>
<dbReference type="Gene3D" id="3.40.50.200">
    <property type="entry name" value="Peptidase S8/S53 domain"/>
    <property type="match status" value="1"/>
</dbReference>
<dbReference type="Pfam" id="PF00082">
    <property type="entry name" value="Peptidase_S8"/>
    <property type="match status" value="1"/>
</dbReference>
<evidence type="ECO:0000256" key="4">
    <source>
        <dbReference type="ARBA" id="ARBA00022825"/>
    </source>
</evidence>
<dbReference type="PROSITE" id="PS51892">
    <property type="entry name" value="SUBTILASE"/>
    <property type="match status" value="1"/>
</dbReference>
<sequence length="484" mass="51457">MLRRSFQSYTLISVMFTLVVSGTQTGLIGGLVGTISDVAPKLISSLVKVVSPHYDPHRFVIIMDDDIKSVIDAVANPSAGPWTNDERAHNIQNIVNALKQHAQERQDPVKQVLEKANFQYTSNWISNTIEVVDCPTNLVQQILDVTIVKEIIYDIIIDHDSIESEIDATNTTIPMGWGVKKINAPNVWALNNTGQNIIVGNIDTGVRSTHETLVNNWVGPYGWYDPKQQSATPFDANGHGTHTIATIAGGKGVGVAPGAKWMACKGCGATGCTLSLLIACAEFMLCPTDTNGNNCDPTKSPHIVSNSWGRGQGMGYFQPSLDAWHAARIIPVFSAGNLGRSGCSSVGYPGDSPDVLASGATDMNDVLGVFSSLGPSVKGLIKPDFSSPGVDILSAWNRDDSDYKLMSGTSMAAPHLAGTIALILSARPGLSFDAVKTLLIGSTEQALPKAVLTCGGTLDDVYPNNQHGHGRINAEKVVNAALAL</sequence>
<dbReference type="PRINTS" id="PR00723">
    <property type="entry name" value="SUBTILISIN"/>
</dbReference>
<dbReference type="SUPFAM" id="SSF52743">
    <property type="entry name" value="Subtilisin-like"/>
    <property type="match status" value="1"/>
</dbReference>
<evidence type="ECO:0000313" key="10">
    <source>
        <dbReference type="EMBL" id="CEG36812.1"/>
    </source>
</evidence>
<keyword evidence="11" id="KW-1185">Reference proteome</keyword>
<dbReference type="GO" id="GO:0006508">
    <property type="term" value="P:proteolysis"/>
    <property type="evidence" value="ECO:0007669"/>
    <property type="project" value="UniProtKB-KW"/>
</dbReference>
<dbReference type="InterPro" id="IPR015500">
    <property type="entry name" value="Peptidase_S8_subtilisin-rel"/>
</dbReference>
<protein>
    <recommendedName>
        <fullName evidence="6">subtilisin</fullName>
        <ecNumber evidence="6">3.4.21.62</ecNumber>
    </recommendedName>
</protein>
<feature type="active site" description="Charge relay system" evidence="7 8">
    <location>
        <position position="239"/>
    </location>
</feature>
<name>A0A0P1A845_PLAHL</name>
<dbReference type="RefSeq" id="XP_024573181.1">
    <property type="nucleotide sequence ID" value="XM_024722067.1"/>
</dbReference>
<feature type="active site" description="Charge relay system" evidence="7 8">
    <location>
        <position position="203"/>
    </location>
</feature>
<dbReference type="Proteomes" id="UP000054928">
    <property type="component" value="Unassembled WGS sequence"/>
</dbReference>
<dbReference type="InterPro" id="IPR036852">
    <property type="entry name" value="Peptidase_S8/S53_dom_sf"/>
</dbReference>
<dbReference type="PANTHER" id="PTHR43399">
    <property type="entry name" value="SUBTILISIN-RELATED"/>
    <property type="match status" value="1"/>
</dbReference>
<evidence type="ECO:0000256" key="3">
    <source>
        <dbReference type="ARBA" id="ARBA00022801"/>
    </source>
</evidence>
<keyword evidence="3 8" id="KW-0378">Hydrolase</keyword>
<proteinExistence type="inferred from homology"/>
<dbReference type="STRING" id="4781.A0A0P1A845"/>
<evidence type="ECO:0000256" key="1">
    <source>
        <dbReference type="ARBA" id="ARBA00011073"/>
    </source>
</evidence>
<dbReference type="EC" id="3.4.21.62" evidence="6"/>
<keyword evidence="2 8" id="KW-0645">Protease</keyword>
<dbReference type="EMBL" id="CCYD01000252">
    <property type="protein sequence ID" value="CEG36812.1"/>
    <property type="molecule type" value="Genomic_DNA"/>
</dbReference>
<reference evidence="11" key="1">
    <citation type="submission" date="2014-09" db="EMBL/GenBank/DDBJ databases">
        <authorList>
            <person name="Sharma Rahul"/>
            <person name="Thines Marco"/>
        </authorList>
    </citation>
    <scope>NUCLEOTIDE SEQUENCE [LARGE SCALE GENOMIC DNA]</scope>
</reference>
<feature type="domain" description="Peptidase S8/S53" evidence="9">
    <location>
        <begin position="194"/>
        <end position="450"/>
    </location>
</feature>
<evidence type="ECO:0000259" key="9">
    <source>
        <dbReference type="Pfam" id="PF00082"/>
    </source>
</evidence>
<dbReference type="OrthoDB" id="2015864at2759"/>